<comment type="caution">
    <text evidence="2">The sequence shown here is derived from an EMBL/GenBank/DDBJ whole genome shotgun (WGS) entry which is preliminary data.</text>
</comment>
<evidence type="ECO:0000313" key="2">
    <source>
        <dbReference type="EMBL" id="OPX48148.1"/>
    </source>
</evidence>
<accession>A0A1V4SXM2</accession>
<proteinExistence type="predicted"/>
<name>A0A1V4SXM2_9CLOT</name>
<dbReference type="EC" id="3.6.1.41" evidence="2"/>
<keyword evidence="2" id="KW-0378">Hydrolase</keyword>
<dbReference type="GO" id="GO:0005737">
    <property type="term" value="C:cytoplasm"/>
    <property type="evidence" value="ECO:0007669"/>
    <property type="project" value="TreeGrafter"/>
</dbReference>
<dbReference type="EMBL" id="LTAY01000036">
    <property type="protein sequence ID" value="OPX48148.1"/>
    <property type="molecule type" value="Genomic_DNA"/>
</dbReference>
<feature type="domain" description="Calcineurin-like phosphoesterase" evidence="1">
    <location>
        <begin position="5"/>
        <end position="169"/>
    </location>
</feature>
<organism evidence="2 3">
    <name type="scientific">Clostridium thermobutyricum DSM 4928</name>
    <dbReference type="NCBI Taxonomy" id="1121339"/>
    <lineage>
        <taxon>Bacteria</taxon>
        <taxon>Bacillati</taxon>
        <taxon>Bacillota</taxon>
        <taxon>Clostridia</taxon>
        <taxon>Eubacteriales</taxon>
        <taxon>Clostridiaceae</taxon>
        <taxon>Clostridium</taxon>
    </lineage>
</organism>
<dbReference type="InterPro" id="IPR050126">
    <property type="entry name" value="Ap4A_hydrolase"/>
</dbReference>
<dbReference type="OrthoDB" id="384253at2"/>
<dbReference type="Proteomes" id="UP000191448">
    <property type="component" value="Unassembled WGS sequence"/>
</dbReference>
<dbReference type="PANTHER" id="PTHR42850">
    <property type="entry name" value="METALLOPHOSPHOESTERASE"/>
    <property type="match status" value="1"/>
</dbReference>
<dbReference type="InterPro" id="IPR004843">
    <property type="entry name" value="Calcineurin-like_PHP"/>
</dbReference>
<reference evidence="2 3" key="1">
    <citation type="submission" date="2016-02" db="EMBL/GenBank/DDBJ databases">
        <title>Genome sequence of Clostridium thermobutyricum DSM 4928.</title>
        <authorList>
            <person name="Poehlein A."/>
            <person name="Daniel R."/>
        </authorList>
    </citation>
    <scope>NUCLEOTIDE SEQUENCE [LARGE SCALE GENOMIC DNA]</scope>
    <source>
        <strain evidence="2 3">DSM 4928</strain>
    </source>
</reference>
<dbReference type="InterPro" id="IPR029052">
    <property type="entry name" value="Metallo-depent_PP-like"/>
</dbReference>
<protein>
    <submittedName>
        <fullName evidence="2">Bis(5'-nucleosyl)-tetraphosphatase, symmetrical</fullName>
        <ecNumber evidence="2">3.6.1.41</ecNumber>
    </submittedName>
</protein>
<dbReference type="GO" id="GO:0008803">
    <property type="term" value="F:bis(5'-nucleosyl)-tetraphosphatase (symmetrical) activity"/>
    <property type="evidence" value="ECO:0007669"/>
    <property type="project" value="UniProtKB-EC"/>
</dbReference>
<dbReference type="GO" id="GO:0110154">
    <property type="term" value="P:RNA decapping"/>
    <property type="evidence" value="ECO:0007669"/>
    <property type="project" value="TreeGrafter"/>
</dbReference>
<dbReference type="GO" id="GO:0016791">
    <property type="term" value="F:phosphatase activity"/>
    <property type="evidence" value="ECO:0007669"/>
    <property type="project" value="TreeGrafter"/>
</dbReference>
<dbReference type="RefSeq" id="WP_080022605.1">
    <property type="nucleotide sequence ID" value="NZ_LTAY01000036.1"/>
</dbReference>
<evidence type="ECO:0000259" key="1">
    <source>
        <dbReference type="Pfam" id="PF00149"/>
    </source>
</evidence>
<dbReference type="Pfam" id="PF00149">
    <property type="entry name" value="Metallophos"/>
    <property type="match status" value="1"/>
</dbReference>
<gene>
    <name evidence="2" type="primary">apaH_1</name>
    <name evidence="2" type="ORF">CLTHE_13870</name>
</gene>
<dbReference type="PANTHER" id="PTHR42850:SF4">
    <property type="entry name" value="ZINC-DEPENDENT ENDOPOLYPHOSPHATASE"/>
    <property type="match status" value="1"/>
</dbReference>
<sequence length="277" mass="32612">MAKYIMSDIHGQYKLFTEFLEKINFSEEDNLYINGDLIDRCIGSAYLIDFVLQNDNVNLILGNHEEMFIKAYEKVDLNEDLDIRDAIYKNEDGEEIKCKIHKDEDVSLWLANGGFETIQEIRRFNRHSGRDLFKEFYEYLKECPKWMLIDEHIIFHAGVGFYFGKDYSDEEIQFILARAEKDERFLWGRYLWDSAFLKDSIKIPSEYTGVIGHTPIQNTDYYVENPIQDSIFKESEHGSKIINIDFGTYKSGMIGAYEMDNKEVKVLIDGEIKKFQI</sequence>
<dbReference type="AlphaFoldDB" id="A0A1V4SXM2"/>
<evidence type="ECO:0000313" key="3">
    <source>
        <dbReference type="Proteomes" id="UP000191448"/>
    </source>
</evidence>
<dbReference type="SUPFAM" id="SSF56300">
    <property type="entry name" value="Metallo-dependent phosphatases"/>
    <property type="match status" value="1"/>
</dbReference>
<dbReference type="Gene3D" id="3.60.21.10">
    <property type="match status" value="1"/>
</dbReference>